<dbReference type="InterPro" id="IPR013116">
    <property type="entry name" value="KARI_N"/>
</dbReference>
<proteinExistence type="inferred from homology"/>
<keyword evidence="15" id="KW-0413">Isomerase</keyword>
<dbReference type="InterPro" id="IPR036291">
    <property type="entry name" value="NAD(P)-bd_dom_sf"/>
</dbReference>
<dbReference type="GO" id="GO:0050661">
    <property type="term" value="F:NADP binding"/>
    <property type="evidence" value="ECO:0007669"/>
    <property type="project" value="InterPro"/>
</dbReference>
<dbReference type="Gene3D" id="6.10.240.10">
    <property type="match status" value="1"/>
</dbReference>
<keyword evidence="7 11" id="KW-0560">Oxidoreductase</keyword>
<dbReference type="NCBIfam" id="TIGR00465">
    <property type="entry name" value="ilvC"/>
    <property type="match status" value="1"/>
</dbReference>
<name>A0A147JUQ5_HADYE</name>
<evidence type="ECO:0000256" key="5">
    <source>
        <dbReference type="ARBA" id="ARBA00022723"/>
    </source>
</evidence>
<feature type="binding site" evidence="11">
    <location>
        <position position="133"/>
    </location>
    <ligand>
        <name>NADP(+)</name>
        <dbReference type="ChEBI" id="CHEBI:58349"/>
    </ligand>
</feature>
<feature type="binding site" evidence="11 12">
    <location>
        <position position="230"/>
    </location>
    <ligand>
        <name>Mg(2+)</name>
        <dbReference type="ChEBI" id="CHEBI:18420"/>
        <label>2</label>
    </ligand>
</feature>
<feature type="binding site" evidence="11 12">
    <location>
        <position position="251"/>
    </location>
    <ligand>
        <name>substrate</name>
    </ligand>
</feature>
<dbReference type="InterPro" id="IPR008927">
    <property type="entry name" value="6-PGluconate_DH-like_C_sf"/>
</dbReference>
<dbReference type="InterPro" id="IPR014359">
    <property type="entry name" value="KARI_prok"/>
</dbReference>
<dbReference type="GO" id="GO:0000287">
    <property type="term" value="F:magnesium ion binding"/>
    <property type="evidence" value="ECO:0007669"/>
    <property type="project" value="UniProtKB-UniRule"/>
</dbReference>
<evidence type="ECO:0000256" key="9">
    <source>
        <dbReference type="ARBA" id="ARBA00050504"/>
    </source>
</evidence>
<feature type="domain" description="KARI C-terminal knotted" evidence="14">
    <location>
        <begin position="182"/>
        <end position="327"/>
    </location>
</feature>
<dbReference type="GO" id="GO:0009097">
    <property type="term" value="P:isoleucine biosynthetic process"/>
    <property type="evidence" value="ECO:0007669"/>
    <property type="project" value="UniProtKB-UniRule"/>
</dbReference>
<comment type="pathway">
    <text evidence="2 11">Amino-acid biosynthesis; L-isoleucine biosynthesis; L-isoleucine from 2-oxobutanoate: step 2/4.</text>
</comment>
<comment type="pathway">
    <text evidence="1 11">Amino-acid biosynthesis; L-valine biosynthesis; L-valine from pyruvate: step 2/4.</text>
</comment>
<dbReference type="SUPFAM" id="SSF48179">
    <property type="entry name" value="6-phosphogluconate dehydrogenase C-terminal domain-like"/>
    <property type="match status" value="1"/>
</dbReference>
<keyword evidence="6 11" id="KW-0460">Magnesium</keyword>
<dbReference type="EMBL" id="LQMQ01000047">
    <property type="protein sequence ID" value="KUO40174.1"/>
    <property type="molecule type" value="Genomic_DNA"/>
</dbReference>
<evidence type="ECO:0000313" key="16">
    <source>
        <dbReference type="Proteomes" id="UP000074294"/>
    </source>
</evidence>
<comment type="caution">
    <text evidence="15">The sequence shown here is derived from an EMBL/GenBank/DDBJ whole genome shotgun (WGS) entry which is preliminary data.</text>
</comment>
<evidence type="ECO:0000256" key="7">
    <source>
        <dbReference type="ARBA" id="ARBA00023002"/>
    </source>
</evidence>
<evidence type="ECO:0000256" key="4">
    <source>
        <dbReference type="ARBA" id="ARBA00022605"/>
    </source>
</evidence>
<dbReference type="PROSITE" id="PS51851">
    <property type="entry name" value="KARI_C"/>
    <property type="match status" value="1"/>
</dbReference>
<feature type="domain" description="KARI N-terminal Rossmann" evidence="13">
    <location>
        <begin position="2"/>
        <end position="181"/>
    </location>
</feature>
<dbReference type="InterPro" id="IPR000506">
    <property type="entry name" value="KARI_C"/>
</dbReference>
<dbReference type="Gene3D" id="3.40.50.720">
    <property type="entry name" value="NAD(P)-binding Rossmann-like Domain"/>
    <property type="match status" value="1"/>
</dbReference>
<comment type="catalytic activity">
    <reaction evidence="9">
        <text>(2R)-2,3-dihydroxy-3-methylbutanoate + NAD(+) = (2S)-2-acetolactate + NADH + H(+)</text>
        <dbReference type="Rhea" id="RHEA:30627"/>
        <dbReference type="ChEBI" id="CHEBI:15378"/>
        <dbReference type="ChEBI" id="CHEBI:49072"/>
        <dbReference type="ChEBI" id="CHEBI:57540"/>
        <dbReference type="ChEBI" id="CHEBI:57945"/>
        <dbReference type="ChEBI" id="CHEBI:58476"/>
        <dbReference type="EC" id="1.1.1.383"/>
    </reaction>
</comment>
<evidence type="ECO:0000256" key="8">
    <source>
        <dbReference type="ARBA" id="ARBA00023304"/>
    </source>
</evidence>
<evidence type="ECO:0000256" key="12">
    <source>
        <dbReference type="PROSITE-ProRule" id="PRU01198"/>
    </source>
</evidence>
<dbReference type="PIRSF" id="PIRSF000116">
    <property type="entry name" value="IlvC_gammaproteo"/>
    <property type="match status" value="1"/>
</dbReference>
<evidence type="ECO:0000256" key="10">
    <source>
        <dbReference type="ARBA" id="ARBA00052344"/>
    </source>
</evidence>
<dbReference type="UniPathway" id="UPA00049">
    <property type="reaction ID" value="UER00060"/>
</dbReference>
<evidence type="ECO:0000256" key="6">
    <source>
        <dbReference type="ARBA" id="ARBA00022842"/>
    </source>
</evidence>
<feature type="binding site" evidence="11">
    <location>
        <position position="52"/>
    </location>
    <ligand>
        <name>NADP(+)</name>
        <dbReference type="ChEBI" id="CHEBI:58349"/>
    </ligand>
</feature>
<comment type="function">
    <text evidence="11">Involved in the biosynthesis of branched-chain amino acids (BCAA). Catalyzes an alkyl-migration followed by a ketol-acid reduction of (S)-2-acetolactate (S2AL) to yield (R)-2,3-dihydroxy-isovalerate. In the isomerase reaction, S2AL is rearranged via a Mg-dependent methyl migration to produce 3-hydroxy-3-methyl-2-ketobutyrate (HMKB). In the reductase reaction, this 2-ketoacid undergoes a metal-dependent reduction by NADPH to yield (R)-2,3-dihydroxy-isovalerate.</text>
</comment>
<dbReference type="SUPFAM" id="SSF51735">
    <property type="entry name" value="NAD(P)-binding Rossmann-fold domains"/>
    <property type="match status" value="1"/>
</dbReference>
<evidence type="ECO:0000256" key="1">
    <source>
        <dbReference type="ARBA" id="ARBA00004864"/>
    </source>
</evidence>
<reference evidence="15 16" key="1">
    <citation type="journal article" date="2016" name="Nat. Microbiol.">
        <title>Genomic inference of the metabolism of cosmopolitan subsurface Archaea, Hadesarchaea.</title>
        <authorList>
            <person name="Baker B.J."/>
            <person name="Saw J.H."/>
            <person name="Lind A.E."/>
            <person name="Lazar C.S."/>
            <person name="Hinrichs K.-U."/>
            <person name="Teske A.P."/>
            <person name="Ettema T.J."/>
        </authorList>
    </citation>
    <scope>NUCLEOTIDE SEQUENCE [LARGE SCALE GENOMIC DNA]</scope>
</reference>
<comment type="cofactor">
    <cofactor evidence="11">
        <name>Mg(2+)</name>
        <dbReference type="ChEBI" id="CHEBI:18420"/>
    </cofactor>
    <text evidence="11">Binds 2 magnesium ions per subunit.</text>
</comment>
<dbReference type="NCBIfam" id="NF009940">
    <property type="entry name" value="PRK13403.1"/>
    <property type="match status" value="1"/>
</dbReference>
<dbReference type="PANTHER" id="PTHR21371">
    <property type="entry name" value="KETOL-ACID REDUCTOISOMERASE, MITOCHONDRIAL"/>
    <property type="match status" value="1"/>
</dbReference>
<dbReference type="UniPathway" id="UPA00047">
    <property type="reaction ID" value="UER00056"/>
</dbReference>
<sequence length="328" mass="36502">MVKIYYDKDADLAPLKGKTIAIIGYGNQGQAQAKNLRDSGCRVIIGSIKDASYEQAKKDGFEVLDIAEAAKRADIVHILIPDEYQAEVYREQIQPHLTAGKVLCFSHGFNIHFKQIVPPKDVDVIMIAPKAPGAMLRQMYEKGSGTPGLLAVEQDASGKAKKIALAMAKGVGLTRIGVVETTFKEEVETDLFGEQAVLVGGVSELMKAGFETLVEAGYQPEIAYFECINEMKLIIDLVYEHGIEGMMQAVSNTAEYGGRTRGKWIIDQRVRETMKRMLEDIKSGKFAQEWIAESKAKLPNLRRMREEGKKHLVEKVGRELRKWAGIEK</sequence>
<keyword evidence="11" id="KW-0521">NADP</keyword>
<dbReference type="NCBIfam" id="NF004017">
    <property type="entry name" value="PRK05479.1"/>
    <property type="match status" value="1"/>
</dbReference>
<comment type="catalytic activity">
    <reaction evidence="11">
        <text>(2R)-2,3-dihydroxy-3-methylbutanoate + NADP(+) = (2S)-2-acetolactate + NADPH + H(+)</text>
        <dbReference type="Rhea" id="RHEA:22068"/>
        <dbReference type="ChEBI" id="CHEBI:15378"/>
        <dbReference type="ChEBI" id="CHEBI:49072"/>
        <dbReference type="ChEBI" id="CHEBI:57783"/>
        <dbReference type="ChEBI" id="CHEBI:58349"/>
        <dbReference type="ChEBI" id="CHEBI:58476"/>
        <dbReference type="EC" id="1.1.1.86"/>
    </reaction>
</comment>
<feature type="binding site" evidence="11 12">
    <location>
        <position position="190"/>
    </location>
    <ligand>
        <name>Mg(2+)</name>
        <dbReference type="ChEBI" id="CHEBI:18420"/>
        <label>1</label>
    </ligand>
</feature>
<dbReference type="Pfam" id="PF07991">
    <property type="entry name" value="KARI_N"/>
    <property type="match status" value="1"/>
</dbReference>
<keyword evidence="8 11" id="KW-0100">Branched-chain amino acid biosynthesis</keyword>
<dbReference type="EC" id="1.1.1.86" evidence="11"/>
<evidence type="ECO:0000256" key="3">
    <source>
        <dbReference type="ARBA" id="ARBA00010318"/>
    </source>
</evidence>
<evidence type="ECO:0000256" key="11">
    <source>
        <dbReference type="HAMAP-Rule" id="MF_00435"/>
    </source>
</evidence>
<evidence type="ECO:0000259" key="14">
    <source>
        <dbReference type="PROSITE" id="PS51851"/>
    </source>
</evidence>
<evidence type="ECO:0000313" key="15">
    <source>
        <dbReference type="EMBL" id="KUO40174.1"/>
    </source>
</evidence>
<comment type="catalytic activity">
    <reaction evidence="10">
        <text>(2R)-2,3-dihydroxy-3-methylbutanoate + NADP(+) = (2S)-2-acetolactate + NADPH + H(+)</text>
        <dbReference type="Rhea" id="RHEA:22068"/>
        <dbReference type="ChEBI" id="CHEBI:15378"/>
        <dbReference type="ChEBI" id="CHEBI:49072"/>
        <dbReference type="ChEBI" id="CHEBI:57783"/>
        <dbReference type="ChEBI" id="CHEBI:58349"/>
        <dbReference type="ChEBI" id="CHEBI:58476"/>
        <dbReference type="EC" id="1.1.1.383"/>
    </reaction>
</comment>
<dbReference type="HAMAP" id="MF_00435">
    <property type="entry name" value="IlvC"/>
    <property type="match status" value="1"/>
</dbReference>
<keyword evidence="5 11" id="KW-0479">Metal-binding</keyword>
<dbReference type="GO" id="GO:0004455">
    <property type="term" value="F:ketol-acid reductoisomerase activity"/>
    <property type="evidence" value="ECO:0007669"/>
    <property type="project" value="UniProtKB-UniRule"/>
</dbReference>
<evidence type="ECO:0000256" key="2">
    <source>
        <dbReference type="ARBA" id="ARBA00004885"/>
    </source>
</evidence>
<comment type="caution">
    <text evidence="11">Lacks conserved residue(s) required for the propagation of feature annotation.</text>
</comment>
<feature type="binding site" evidence="11 12">
    <location>
        <position position="226"/>
    </location>
    <ligand>
        <name>Mg(2+)</name>
        <dbReference type="ChEBI" id="CHEBI:18420"/>
        <label>2</label>
    </ligand>
</feature>
<dbReference type="STRING" id="1776334.APZ16_07115"/>
<gene>
    <name evidence="11" type="primary">ilvC</name>
    <name evidence="15" type="ORF">APZ16_07115</name>
</gene>
<comment type="similarity">
    <text evidence="3 11 12">Belongs to the ketol-acid reductoisomerase family.</text>
</comment>
<keyword evidence="4 11" id="KW-0028">Amino-acid biosynthesis</keyword>
<dbReference type="Pfam" id="PF01450">
    <property type="entry name" value="KARI_C"/>
    <property type="match status" value="1"/>
</dbReference>
<dbReference type="GO" id="GO:0009099">
    <property type="term" value="P:L-valine biosynthetic process"/>
    <property type="evidence" value="ECO:0007669"/>
    <property type="project" value="UniProtKB-UniRule"/>
</dbReference>
<feature type="binding site" evidence="11 12">
    <location>
        <position position="194"/>
    </location>
    <ligand>
        <name>Mg(2+)</name>
        <dbReference type="ChEBI" id="CHEBI:18420"/>
        <label>1</label>
    </ligand>
</feature>
<feature type="binding site" evidence="11">
    <location>
        <begin position="25"/>
        <end position="28"/>
    </location>
    <ligand>
        <name>NADP(+)</name>
        <dbReference type="ChEBI" id="CHEBI:58349"/>
    </ligand>
</feature>
<dbReference type="GO" id="GO:0016853">
    <property type="term" value="F:isomerase activity"/>
    <property type="evidence" value="ECO:0007669"/>
    <property type="project" value="UniProtKB-KW"/>
</dbReference>
<dbReference type="AlphaFoldDB" id="A0A147JUQ5"/>
<feature type="active site" evidence="11">
    <location>
        <position position="107"/>
    </location>
</feature>
<feature type="binding site" evidence="11 12">
    <location>
        <position position="190"/>
    </location>
    <ligand>
        <name>Mg(2+)</name>
        <dbReference type="ChEBI" id="CHEBI:18420"/>
        <label>2</label>
    </ligand>
</feature>
<accession>A0A147JUQ5</accession>
<dbReference type="InterPro" id="IPR013023">
    <property type="entry name" value="KARI"/>
</dbReference>
<protein>
    <recommendedName>
        <fullName evidence="11">Ketol-acid reductoisomerase (NADP(+))</fullName>
        <shortName evidence="11">KARI</shortName>
        <ecNumber evidence="11">1.1.1.86</ecNumber>
    </recommendedName>
    <alternativeName>
        <fullName evidence="11">Acetohydroxy-acid isomeroreductase</fullName>
        <shortName evidence="11">AHIR</shortName>
    </alternativeName>
    <alternativeName>
        <fullName evidence="11">Alpha-keto-beta-hydroxylacyl reductoisomerase</fullName>
    </alternativeName>
</protein>
<dbReference type="FunFam" id="3.40.50.720:FF:000023">
    <property type="entry name" value="Ketol-acid reductoisomerase (NADP(+))"/>
    <property type="match status" value="1"/>
</dbReference>
<dbReference type="Proteomes" id="UP000074294">
    <property type="component" value="Unassembled WGS sequence"/>
</dbReference>
<organism evidence="15 16">
    <name type="scientific">Hadarchaeum yellowstonense</name>
    <dbReference type="NCBI Taxonomy" id="1776334"/>
    <lineage>
        <taxon>Archaea</taxon>
        <taxon>Methanobacteriati</taxon>
        <taxon>Candidatus Hadarchaeota</taxon>
        <taxon>Candidatus Hadarchaeia</taxon>
        <taxon>Candidatus Hadarchaeales</taxon>
        <taxon>Candidatus Hadarchaeaceae</taxon>
        <taxon>Candidatus Hadarchaeum</taxon>
    </lineage>
</organism>
<evidence type="ECO:0000259" key="13">
    <source>
        <dbReference type="PROSITE" id="PS51850"/>
    </source>
</evidence>
<dbReference type="PROSITE" id="PS51850">
    <property type="entry name" value="KARI_N"/>
    <property type="match status" value="1"/>
</dbReference>
<dbReference type="PANTHER" id="PTHR21371:SF1">
    <property type="entry name" value="KETOL-ACID REDUCTOISOMERASE, MITOCHONDRIAL"/>
    <property type="match status" value="1"/>
</dbReference>
<comment type="catalytic activity">
    <reaction evidence="11">
        <text>(2R,3R)-2,3-dihydroxy-3-methylpentanoate + NADP(+) = (S)-2-ethyl-2-hydroxy-3-oxobutanoate + NADPH + H(+)</text>
        <dbReference type="Rhea" id="RHEA:13493"/>
        <dbReference type="ChEBI" id="CHEBI:15378"/>
        <dbReference type="ChEBI" id="CHEBI:49256"/>
        <dbReference type="ChEBI" id="CHEBI:49258"/>
        <dbReference type="ChEBI" id="CHEBI:57783"/>
        <dbReference type="ChEBI" id="CHEBI:58349"/>
        <dbReference type="EC" id="1.1.1.86"/>
    </reaction>
</comment>